<keyword evidence="2" id="KW-0677">Repeat</keyword>
<dbReference type="InterPro" id="IPR040397">
    <property type="entry name" value="SWAP"/>
</dbReference>
<dbReference type="GeneID" id="108744321"/>
<feature type="domain" description="SURP motif" evidence="8">
    <location>
        <begin position="183"/>
        <end position="225"/>
    </location>
</feature>
<dbReference type="GO" id="GO:0003723">
    <property type="term" value="F:RNA binding"/>
    <property type="evidence" value="ECO:0007669"/>
    <property type="project" value="UniProtKB-KW"/>
</dbReference>
<feature type="compositionally biased region" description="Acidic residues" evidence="7">
    <location>
        <begin position="710"/>
        <end position="727"/>
    </location>
</feature>
<keyword evidence="9" id="KW-1185">Reference proteome</keyword>
<keyword evidence="3" id="KW-0694">RNA-binding</keyword>
<dbReference type="Proteomes" id="UP000192223">
    <property type="component" value="Unplaced"/>
</dbReference>
<feature type="compositionally biased region" description="Basic and acidic residues" evidence="7">
    <location>
        <begin position="798"/>
        <end position="824"/>
    </location>
</feature>
<name>A0A1W4XRW9_AGRPL</name>
<keyword evidence="6" id="KW-0508">mRNA splicing</keyword>
<dbReference type="OrthoDB" id="5836667at2759"/>
<dbReference type="InParanoid" id="A0A1W4XRW9"/>
<feature type="compositionally biased region" description="Basic and acidic residues" evidence="7">
    <location>
        <begin position="584"/>
        <end position="600"/>
    </location>
</feature>
<dbReference type="InterPro" id="IPR000061">
    <property type="entry name" value="Surp"/>
</dbReference>
<evidence type="ECO:0000256" key="7">
    <source>
        <dbReference type="SAM" id="MobiDB-lite"/>
    </source>
</evidence>
<dbReference type="FunCoup" id="A0A1W4XRW9">
    <property type="interactions" value="2139"/>
</dbReference>
<dbReference type="RefSeq" id="XP_018335532.1">
    <property type="nucleotide sequence ID" value="XM_018480030.2"/>
</dbReference>
<reference evidence="10" key="1">
    <citation type="submission" date="2025-08" db="UniProtKB">
        <authorList>
            <consortium name="RefSeq"/>
        </authorList>
    </citation>
    <scope>IDENTIFICATION</scope>
    <source>
        <tissue evidence="10">Entire body</tissue>
    </source>
</reference>
<feature type="region of interest" description="Disordered" evidence="7">
    <location>
        <begin position="584"/>
        <end position="690"/>
    </location>
</feature>
<feature type="compositionally biased region" description="Basic and acidic residues" evidence="7">
    <location>
        <begin position="872"/>
        <end position="883"/>
    </location>
</feature>
<evidence type="ECO:0000313" key="10">
    <source>
        <dbReference type="RefSeq" id="XP_018335532.1"/>
    </source>
</evidence>
<dbReference type="CTD" id="31054"/>
<feature type="compositionally biased region" description="Polar residues" evidence="7">
    <location>
        <begin position="781"/>
        <end position="792"/>
    </location>
</feature>
<dbReference type="InterPro" id="IPR019147">
    <property type="entry name" value="SWAP_N_domain"/>
</dbReference>
<dbReference type="PROSITE" id="PS50128">
    <property type="entry name" value="SURP"/>
    <property type="match status" value="2"/>
</dbReference>
<evidence type="ECO:0000256" key="5">
    <source>
        <dbReference type="ARBA" id="ARBA00023163"/>
    </source>
</evidence>
<dbReference type="Gene3D" id="1.10.10.790">
    <property type="entry name" value="Surp module"/>
    <property type="match status" value="2"/>
</dbReference>
<dbReference type="PANTHER" id="PTHR13161">
    <property type="entry name" value="SPLICING FACTOR SUPPRESSOR OF WHITE APRICOT"/>
    <property type="match status" value="1"/>
</dbReference>
<feature type="compositionally biased region" description="Acidic residues" evidence="7">
    <location>
        <begin position="501"/>
        <end position="515"/>
    </location>
</feature>
<feature type="compositionally biased region" description="Polar residues" evidence="7">
    <location>
        <begin position="655"/>
        <end position="677"/>
    </location>
</feature>
<feature type="region of interest" description="Disordered" evidence="7">
    <location>
        <begin position="703"/>
        <end position="744"/>
    </location>
</feature>
<dbReference type="AlphaFoldDB" id="A0A1W4XRW9"/>
<dbReference type="KEGG" id="apln:108744321"/>
<feature type="region of interest" description="Disordered" evidence="7">
    <location>
        <begin position="453"/>
        <end position="523"/>
    </location>
</feature>
<dbReference type="Pfam" id="PF09750">
    <property type="entry name" value="DRY_EERY"/>
    <property type="match status" value="1"/>
</dbReference>
<protein>
    <submittedName>
        <fullName evidence="10">Splicing factor, suppressor of white-apricot homolog</fullName>
    </submittedName>
</protein>
<dbReference type="SMART" id="SM00648">
    <property type="entry name" value="SWAP"/>
    <property type="match status" value="2"/>
</dbReference>
<accession>A0A1W4XRW9</accession>
<dbReference type="InterPro" id="IPR035967">
    <property type="entry name" value="SWAP/Surp_sf"/>
</dbReference>
<evidence type="ECO:0000256" key="2">
    <source>
        <dbReference type="ARBA" id="ARBA00022737"/>
    </source>
</evidence>
<evidence type="ECO:0000256" key="6">
    <source>
        <dbReference type="ARBA" id="ARBA00023187"/>
    </source>
</evidence>
<keyword evidence="1" id="KW-0507">mRNA processing</keyword>
<evidence type="ECO:0000256" key="4">
    <source>
        <dbReference type="ARBA" id="ARBA00023015"/>
    </source>
</evidence>
<dbReference type="PANTHER" id="PTHR13161:SF15">
    <property type="entry name" value="SPLICING FACTOR, SUPPRESSOR OF WHITE-APRICOT HOMOLOG"/>
    <property type="match status" value="1"/>
</dbReference>
<sequence length="883" mass="101602">MAKWHSSTESGILRKNVNPDNHEELLVFGYACKLFRDDEKALYIDKGKHLIPWMGDKNLKIDRYDGRSALSELSQFEASREGYDAMRWLGLSESERRIEQLCDEERYYALNINEEEEELYKEEERKRLLQKNNEYQFNYDVQPEPEPEKVPTVEMEDEPYVPPPDLDVPSDIAVPSTVKENTRIEKTALFVSKQGLQMEILIKTKQADNPQFGFLNQQDPLHKYYKHLLMIIKSGRYKVQSKENCTDEMKDEPNENEANDEYYLHPSLLATPVQSAPPPTTPLTIPYRPSANCKYLQLVNRIQGNQQQQFASVTAPTNAELPSVAPQGSAPAPQQLTYEQQQYYQQYYYAMQYYEYYKQMAQQYSEGDLDPKIVQYFQNLSQLSNFMQTQGMQNFLEMQQAQVQMPDNPYAQIVSNLVKNKEQVSFAPVTNLQQGCQQTEGNIAKAPIIYKQDQSITSQNTPESGTPVDSPKPSEPLPEPKEEPKPVQKHPLLHFAHYDSDSNESDSGEKETEEETTFKDTKTDVIPQNVQLIIEKMASYVSKNGTEFENIVKAKGDPRFEFLNEEHKFHSFYQKKLEEFTASKAVKPEKEENQEKEAKKQQNASENKTKEKKAIAPVSFSIKKTKEETPKEIKSALPMEESDEDAEDNLANVAPVSTVQPQNTPTNQINSANCSPSRTPPLKDFDQSAKSCSEVEINNKNVEKSKENDLLDGEDPILEMIDLTDDAEERRENKRAEDRKKDKIAAAARERLSLQLERKRKAAVFLKLMNADTSKADKKTITSSGREATPATSSSKSSSDRNDKSRLERQSSSKEESRKIRDNDSSECEDREVKRRKSSKKKKSHKRKRSKEKHDSRHHHKDHKKSKKRRRSESIESHSSHDS</sequence>
<evidence type="ECO:0000259" key="8">
    <source>
        <dbReference type="PROSITE" id="PS50128"/>
    </source>
</evidence>
<evidence type="ECO:0000256" key="3">
    <source>
        <dbReference type="ARBA" id="ARBA00022884"/>
    </source>
</evidence>
<feature type="compositionally biased region" description="Basic and acidic residues" evidence="7">
    <location>
        <begin position="728"/>
        <end position="744"/>
    </location>
</feature>
<feature type="compositionally biased region" description="Basic residues" evidence="7">
    <location>
        <begin position="834"/>
        <end position="871"/>
    </location>
</feature>
<feature type="domain" description="SURP motif" evidence="8">
    <location>
        <begin position="533"/>
        <end position="573"/>
    </location>
</feature>
<proteinExistence type="predicted"/>
<dbReference type="Pfam" id="PF01805">
    <property type="entry name" value="Surp"/>
    <property type="match status" value="2"/>
</dbReference>
<dbReference type="SUPFAM" id="SSF109905">
    <property type="entry name" value="Surp module (SWAP domain)"/>
    <property type="match status" value="2"/>
</dbReference>
<feature type="compositionally biased region" description="Polar residues" evidence="7">
    <location>
        <begin position="453"/>
        <end position="464"/>
    </location>
</feature>
<evidence type="ECO:0000313" key="9">
    <source>
        <dbReference type="Proteomes" id="UP000192223"/>
    </source>
</evidence>
<keyword evidence="4" id="KW-0805">Transcription regulation</keyword>
<gene>
    <name evidence="10" type="primary">LOC108744321</name>
</gene>
<evidence type="ECO:0000256" key="1">
    <source>
        <dbReference type="ARBA" id="ARBA00022664"/>
    </source>
</evidence>
<dbReference type="STRING" id="224129.A0A1W4XRW9"/>
<dbReference type="SMART" id="SM01141">
    <property type="entry name" value="DRY_EERY"/>
    <property type="match status" value="1"/>
</dbReference>
<feature type="region of interest" description="Disordered" evidence="7">
    <location>
        <begin position="766"/>
        <end position="883"/>
    </location>
</feature>
<feature type="compositionally biased region" description="Basic and acidic residues" evidence="7">
    <location>
        <begin position="624"/>
        <end position="634"/>
    </location>
</feature>
<dbReference type="GO" id="GO:0000395">
    <property type="term" value="P:mRNA 5'-splice site recognition"/>
    <property type="evidence" value="ECO:0007669"/>
    <property type="project" value="TreeGrafter"/>
</dbReference>
<organism evidence="9 10">
    <name type="scientific">Agrilus planipennis</name>
    <name type="common">Emerald ash borer</name>
    <name type="synonym">Agrilus marcopoli</name>
    <dbReference type="NCBI Taxonomy" id="224129"/>
    <lineage>
        <taxon>Eukaryota</taxon>
        <taxon>Metazoa</taxon>
        <taxon>Ecdysozoa</taxon>
        <taxon>Arthropoda</taxon>
        <taxon>Hexapoda</taxon>
        <taxon>Insecta</taxon>
        <taxon>Pterygota</taxon>
        <taxon>Neoptera</taxon>
        <taxon>Endopterygota</taxon>
        <taxon>Coleoptera</taxon>
        <taxon>Polyphaga</taxon>
        <taxon>Elateriformia</taxon>
        <taxon>Buprestoidea</taxon>
        <taxon>Buprestidae</taxon>
        <taxon>Agrilinae</taxon>
        <taxon>Agrilus</taxon>
    </lineage>
</organism>
<keyword evidence="5" id="KW-0804">Transcription</keyword>